<sequence length="145" mass="17229">MILNEFLWVHFLVVQLRYVQRLLDLLNPNCKYEANYIPLFTLSDWIQSDSDAPHVEKDQDAVLETAPSVEDAVVRVVEESTQRTKKRLYHPLNSLRLQFTVGYLILEVDLVQLFLHFLKENQSKQLLPLLLQIKCTLRKRFHRRL</sequence>
<proteinExistence type="predicted"/>
<keyword evidence="2" id="KW-1185">Reference proteome</keyword>
<gene>
    <name evidence="1" type="ORF">MENTE1834_LOCUS25140</name>
</gene>
<name>A0ACB0ZGJ6_MELEN</name>
<reference evidence="1" key="1">
    <citation type="submission" date="2023-11" db="EMBL/GenBank/DDBJ databases">
        <authorList>
            <person name="Poullet M."/>
        </authorList>
    </citation>
    <scope>NUCLEOTIDE SEQUENCE</scope>
    <source>
        <strain evidence="1">E1834</strain>
    </source>
</reference>
<accession>A0ACB0ZGJ6</accession>
<evidence type="ECO:0000313" key="2">
    <source>
        <dbReference type="Proteomes" id="UP001497535"/>
    </source>
</evidence>
<organism evidence="1 2">
    <name type="scientific">Meloidogyne enterolobii</name>
    <name type="common">Root-knot nematode worm</name>
    <name type="synonym">Meloidogyne mayaguensis</name>
    <dbReference type="NCBI Taxonomy" id="390850"/>
    <lineage>
        <taxon>Eukaryota</taxon>
        <taxon>Metazoa</taxon>
        <taxon>Ecdysozoa</taxon>
        <taxon>Nematoda</taxon>
        <taxon>Chromadorea</taxon>
        <taxon>Rhabditida</taxon>
        <taxon>Tylenchina</taxon>
        <taxon>Tylenchomorpha</taxon>
        <taxon>Tylenchoidea</taxon>
        <taxon>Meloidogynidae</taxon>
        <taxon>Meloidogyninae</taxon>
        <taxon>Meloidogyne</taxon>
    </lineage>
</organism>
<evidence type="ECO:0000313" key="1">
    <source>
        <dbReference type="EMBL" id="CAK5078101.1"/>
    </source>
</evidence>
<protein>
    <submittedName>
        <fullName evidence="1">Uncharacterized protein</fullName>
    </submittedName>
</protein>
<dbReference type="EMBL" id="CAVMJV010000035">
    <property type="protein sequence ID" value="CAK5078101.1"/>
    <property type="molecule type" value="Genomic_DNA"/>
</dbReference>
<comment type="caution">
    <text evidence="1">The sequence shown here is derived from an EMBL/GenBank/DDBJ whole genome shotgun (WGS) entry which is preliminary data.</text>
</comment>
<dbReference type="Proteomes" id="UP001497535">
    <property type="component" value="Unassembled WGS sequence"/>
</dbReference>